<reference evidence="1 2" key="1">
    <citation type="submission" date="2016-11" db="EMBL/GenBank/DDBJ databases">
        <authorList>
            <person name="Jaros S."/>
            <person name="Januszkiewicz K."/>
            <person name="Wedrychowicz H."/>
        </authorList>
    </citation>
    <scope>NUCLEOTIDE SEQUENCE [LARGE SCALE GENOMIC DNA]</scope>
    <source>
        <strain evidence="1 2">CGMCC 1.6102</strain>
    </source>
</reference>
<gene>
    <name evidence="1" type="ORF">SAMN04488057_104196</name>
</gene>
<proteinExistence type="predicted"/>
<evidence type="ECO:0000313" key="2">
    <source>
        <dbReference type="Proteomes" id="UP000184513"/>
    </source>
</evidence>
<keyword evidence="2" id="KW-1185">Reference proteome</keyword>
<protein>
    <submittedName>
        <fullName evidence="1">Uncharacterized protein</fullName>
    </submittedName>
</protein>
<accession>A0A1M7MAS0</accession>
<name>A0A1M7MAS0_9BACT</name>
<dbReference type="Proteomes" id="UP000184513">
    <property type="component" value="Unassembled WGS sequence"/>
</dbReference>
<evidence type="ECO:0000313" key="1">
    <source>
        <dbReference type="EMBL" id="SHM87915.1"/>
    </source>
</evidence>
<dbReference type="EMBL" id="FRCY01000004">
    <property type="protein sequence ID" value="SHM87915.1"/>
    <property type="molecule type" value="Genomic_DNA"/>
</dbReference>
<organism evidence="1 2">
    <name type="scientific">Cyclobacterium lianum</name>
    <dbReference type="NCBI Taxonomy" id="388280"/>
    <lineage>
        <taxon>Bacteria</taxon>
        <taxon>Pseudomonadati</taxon>
        <taxon>Bacteroidota</taxon>
        <taxon>Cytophagia</taxon>
        <taxon>Cytophagales</taxon>
        <taxon>Cyclobacteriaceae</taxon>
        <taxon>Cyclobacterium</taxon>
    </lineage>
</organism>
<sequence length="134" mass="15074">MASQYAALTPYQFATHTPLWAIDIDGLEAGYMVSFNVFMDKNGNYVIEPLHNPVLTTNNGDWSGINTESQFCFKNEFIGNNQGNIPGWSDWRQSQQEEFNKGASALAMGTVSVILAIPKARQYRAFVFYTLSEF</sequence>
<dbReference type="STRING" id="388280.SAMN04488057_104196"/>
<dbReference type="AlphaFoldDB" id="A0A1M7MAS0"/>